<protein>
    <submittedName>
        <fullName evidence="3">DUF4352 domain-containing protein</fullName>
    </submittedName>
</protein>
<comment type="caution">
    <text evidence="3">The sequence shown here is derived from an EMBL/GenBank/DDBJ whole genome shotgun (WGS) entry which is preliminary data.</text>
</comment>
<dbReference type="EMBL" id="JBEJUE010000019">
    <property type="protein sequence ID" value="MER0426794.1"/>
    <property type="molecule type" value="Genomic_DNA"/>
</dbReference>
<dbReference type="RefSeq" id="WP_239111138.1">
    <property type="nucleotide sequence ID" value="NZ_JAAGME010001545.1"/>
</dbReference>
<keyword evidence="1" id="KW-0732">Signal</keyword>
<feature type="compositionally biased region" description="Polar residues" evidence="2">
    <location>
        <begin position="155"/>
        <end position="173"/>
    </location>
</feature>
<feature type="region of interest" description="Disordered" evidence="2">
    <location>
        <begin position="147"/>
        <end position="210"/>
    </location>
</feature>
<dbReference type="InterPro" id="IPR029050">
    <property type="entry name" value="Immunoprotect_excell_Ig-like"/>
</dbReference>
<name>A0ABV1Q6K7_STRMI</name>
<reference evidence="3 4" key="1">
    <citation type="submission" date="2024-01" db="EMBL/GenBank/DDBJ databases">
        <title>Metagenomic exploration of the rhizosphere soil microbial community and their significance in facilitating the development of wild simulated ginseng.</title>
        <authorList>
            <person name="Huang J."/>
        </authorList>
    </citation>
    <scope>NUCLEOTIDE SEQUENCE [LARGE SCALE GENOMIC DNA]</scope>
    <source>
        <strain evidence="3 4">WY141</strain>
    </source>
</reference>
<sequence>MEGTGAPPKGPFDEFSWQYLRGLRHSRRAPHPHGLLLGHHGHGIGSARRRTAAAATSSPDAGAPPGAEILGRPGVGEPFKLTIGYTDTPKLDEFEVTVGEVRCGEPLDPKVLAHAADSVTVPSPTPTPEDGKQFCVVTMEVLNTGKGEADWSADGASTLNVDDTAYSPTQSDNDLAKAYEEYRSDQGEADPSSGINPGSKGPEHGIFQIPAGDRPTTLWVASAHLLETINGVEPGYLVQLTPTD</sequence>
<evidence type="ECO:0000256" key="1">
    <source>
        <dbReference type="ARBA" id="ARBA00022729"/>
    </source>
</evidence>
<feature type="region of interest" description="Disordered" evidence="2">
    <location>
        <begin position="28"/>
        <end position="74"/>
    </location>
</feature>
<evidence type="ECO:0000313" key="3">
    <source>
        <dbReference type="EMBL" id="MER0426794.1"/>
    </source>
</evidence>
<evidence type="ECO:0000256" key="2">
    <source>
        <dbReference type="SAM" id="MobiDB-lite"/>
    </source>
</evidence>
<proteinExistence type="predicted"/>
<feature type="compositionally biased region" description="Basic residues" evidence="2">
    <location>
        <begin position="39"/>
        <end position="51"/>
    </location>
</feature>
<evidence type="ECO:0000313" key="4">
    <source>
        <dbReference type="Proteomes" id="UP001456562"/>
    </source>
</evidence>
<keyword evidence="4" id="KW-1185">Reference proteome</keyword>
<gene>
    <name evidence="3" type="ORF">ABR748_21580</name>
</gene>
<dbReference type="Proteomes" id="UP001456562">
    <property type="component" value="Unassembled WGS sequence"/>
</dbReference>
<dbReference type="Gene3D" id="2.60.40.1240">
    <property type="match status" value="1"/>
</dbReference>
<accession>A0ABV1Q6K7</accession>
<feature type="compositionally biased region" description="Low complexity" evidence="2">
    <location>
        <begin position="52"/>
        <end position="67"/>
    </location>
</feature>
<feature type="compositionally biased region" description="Basic and acidic residues" evidence="2">
    <location>
        <begin position="174"/>
        <end position="186"/>
    </location>
</feature>
<organism evidence="3 4">
    <name type="scientific">Streptomyces microflavus</name>
    <name type="common">Streptomyces lipmanii</name>
    <dbReference type="NCBI Taxonomy" id="1919"/>
    <lineage>
        <taxon>Bacteria</taxon>
        <taxon>Bacillati</taxon>
        <taxon>Actinomycetota</taxon>
        <taxon>Actinomycetes</taxon>
        <taxon>Kitasatosporales</taxon>
        <taxon>Streptomycetaceae</taxon>
        <taxon>Streptomyces</taxon>
    </lineage>
</organism>